<dbReference type="EMBL" id="OY660880">
    <property type="protein sequence ID" value="CAJ1078330.1"/>
    <property type="molecule type" value="Genomic_DNA"/>
</dbReference>
<dbReference type="SMART" id="SM00324">
    <property type="entry name" value="RhoGAP"/>
    <property type="match status" value="1"/>
</dbReference>
<protein>
    <submittedName>
        <fullName evidence="2">Rho GTPase-activating protein 11A-like</fullName>
    </submittedName>
</protein>
<gene>
    <name evidence="2" type="ORF">XNOV1_A038478</name>
</gene>
<dbReference type="GO" id="GO:0005096">
    <property type="term" value="F:GTPase activator activity"/>
    <property type="evidence" value="ECO:0007669"/>
    <property type="project" value="TreeGrafter"/>
</dbReference>
<dbReference type="Pfam" id="PF00620">
    <property type="entry name" value="RhoGAP"/>
    <property type="match status" value="1"/>
</dbReference>
<proteinExistence type="predicted"/>
<dbReference type="Proteomes" id="UP001178508">
    <property type="component" value="Chromosome 17"/>
</dbReference>
<dbReference type="GO" id="GO:0007165">
    <property type="term" value="P:signal transduction"/>
    <property type="evidence" value="ECO:0007669"/>
    <property type="project" value="InterPro"/>
</dbReference>
<dbReference type="AlphaFoldDB" id="A0AAV1GY88"/>
<accession>A0AAV1GY88</accession>
<reference evidence="2" key="1">
    <citation type="submission" date="2023-08" db="EMBL/GenBank/DDBJ databases">
        <authorList>
            <person name="Alioto T."/>
            <person name="Alioto T."/>
            <person name="Gomez Garrido J."/>
        </authorList>
    </citation>
    <scope>NUCLEOTIDE SEQUENCE</scope>
</reference>
<feature type="domain" description="Rho-GAP" evidence="1">
    <location>
        <begin position="41"/>
        <end position="228"/>
    </location>
</feature>
<evidence type="ECO:0000259" key="1">
    <source>
        <dbReference type="PROSITE" id="PS50238"/>
    </source>
</evidence>
<dbReference type="SUPFAM" id="SSF48350">
    <property type="entry name" value="GTPase activation domain, GAP"/>
    <property type="match status" value="1"/>
</dbReference>
<dbReference type="PROSITE" id="PS50238">
    <property type="entry name" value="RHOGAP"/>
    <property type="match status" value="1"/>
</dbReference>
<dbReference type="InterPro" id="IPR042869">
    <property type="entry name" value="ARHGAP11A/B"/>
</dbReference>
<dbReference type="Gene3D" id="1.10.555.10">
    <property type="entry name" value="Rho GTPase activation protein"/>
    <property type="match status" value="1"/>
</dbReference>
<name>A0AAV1GY88_XYRNO</name>
<organism evidence="2 3">
    <name type="scientific">Xyrichtys novacula</name>
    <name type="common">Pearly razorfish</name>
    <name type="synonym">Hemipteronotus novacula</name>
    <dbReference type="NCBI Taxonomy" id="13765"/>
    <lineage>
        <taxon>Eukaryota</taxon>
        <taxon>Metazoa</taxon>
        <taxon>Chordata</taxon>
        <taxon>Craniata</taxon>
        <taxon>Vertebrata</taxon>
        <taxon>Euteleostomi</taxon>
        <taxon>Actinopterygii</taxon>
        <taxon>Neopterygii</taxon>
        <taxon>Teleostei</taxon>
        <taxon>Neoteleostei</taxon>
        <taxon>Acanthomorphata</taxon>
        <taxon>Eupercaria</taxon>
        <taxon>Labriformes</taxon>
        <taxon>Labridae</taxon>
        <taxon>Xyrichtys</taxon>
    </lineage>
</organism>
<sequence>MKVTDRNVIRFQLQVIYGITVRSFEKRKDRLFMSGAKIFGVPLENLPRRYIPEFGLVPCFLVEACSYLLERAGNVGLFRKPGSLPRIKVLRAKLNRGEGCLSTALSYDVATLIKQFCRELLEPLFPSELHPALLKAQTLSNPTDRTSALQLLSCLLPARNFSCLHYLFDFLNKISQRCDENLMTSSNLATVFAPCLLPPPNKTEMSEGRLELRVLVLCTYIENPQLFGVIPKTVMDSMEFLVSFCPLKDAKKGHRRRHSFKVMQSGKTVPWIKGRSKVEVQVPEEKQESTSGGRLVLRRSLGLETFPNVQLFRTCLPGAEQSFSPAVALLDSPSKEVLKTPPEKPKRDLRFGHFPKFPRRPDVESSPMLLGVGKLQITPWKKRNSL</sequence>
<dbReference type="PANTHER" id="PTHR15670:SF4">
    <property type="entry name" value="RHO GTPASE-ACTIVATING PROTEIN 11A"/>
    <property type="match status" value="1"/>
</dbReference>
<dbReference type="InterPro" id="IPR008936">
    <property type="entry name" value="Rho_GTPase_activation_prot"/>
</dbReference>
<keyword evidence="3" id="KW-1185">Reference proteome</keyword>
<dbReference type="InterPro" id="IPR000198">
    <property type="entry name" value="RhoGAP_dom"/>
</dbReference>
<evidence type="ECO:0000313" key="3">
    <source>
        <dbReference type="Proteomes" id="UP001178508"/>
    </source>
</evidence>
<dbReference type="PANTHER" id="PTHR15670">
    <property type="entry name" value="RHO GTPASE ACTIVATING PROTEIN 11A"/>
    <property type="match status" value="1"/>
</dbReference>
<evidence type="ECO:0000313" key="2">
    <source>
        <dbReference type="EMBL" id="CAJ1078330.1"/>
    </source>
</evidence>